<dbReference type="SMART" id="SM00314">
    <property type="entry name" value="RA"/>
    <property type="match status" value="1"/>
</dbReference>
<dbReference type="GO" id="GO:0007165">
    <property type="term" value="P:signal transduction"/>
    <property type="evidence" value="ECO:0007669"/>
    <property type="project" value="InterPro"/>
</dbReference>
<dbReference type="GeneTree" id="ENSGT00940000158546"/>
<dbReference type="GO" id="GO:0005634">
    <property type="term" value="C:nucleus"/>
    <property type="evidence" value="ECO:0007669"/>
    <property type="project" value="TreeGrafter"/>
</dbReference>
<reference evidence="3" key="3">
    <citation type="submission" date="2025-09" db="UniProtKB">
        <authorList>
            <consortium name="Ensembl"/>
        </authorList>
    </citation>
    <scope>IDENTIFICATION</scope>
</reference>
<dbReference type="InterPro" id="IPR029071">
    <property type="entry name" value="Ubiquitin-like_domsf"/>
</dbReference>
<feature type="compositionally biased region" description="Acidic residues" evidence="1">
    <location>
        <begin position="118"/>
        <end position="134"/>
    </location>
</feature>
<dbReference type="InParanoid" id="A0A3P8WUP2"/>
<feature type="region of interest" description="Disordered" evidence="1">
    <location>
        <begin position="73"/>
        <end position="163"/>
    </location>
</feature>
<dbReference type="Pfam" id="PF00788">
    <property type="entry name" value="RA"/>
    <property type="match status" value="1"/>
</dbReference>
<proteinExistence type="predicted"/>
<organism evidence="3 4">
    <name type="scientific">Cynoglossus semilaevis</name>
    <name type="common">Tongue sole</name>
    <dbReference type="NCBI Taxonomy" id="244447"/>
    <lineage>
        <taxon>Eukaryota</taxon>
        <taxon>Metazoa</taxon>
        <taxon>Chordata</taxon>
        <taxon>Craniata</taxon>
        <taxon>Vertebrata</taxon>
        <taxon>Euteleostomi</taxon>
        <taxon>Actinopterygii</taxon>
        <taxon>Neopterygii</taxon>
        <taxon>Teleostei</taxon>
        <taxon>Neoteleostei</taxon>
        <taxon>Acanthomorphata</taxon>
        <taxon>Carangaria</taxon>
        <taxon>Pleuronectiformes</taxon>
        <taxon>Pleuronectoidei</taxon>
        <taxon>Cynoglossidae</taxon>
        <taxon>Cynoglossinae</taxon>
        <taxon>Cynoglossus</taxon>
    </lineage>
</organism>
<dbReference type="PANTHER" id="PTHR22738:SF14">
    <property type="entry name" value="RAS ASSOCIATION DOMAIN-CONTAINING PROTEIN 2"/>
    <property type="match status" value="1"/>
</dbReference>
<dbReference type="Proteomes" id="UP000265120">
    <property type="component" value="Chromosome Z"/>
</dbReference>
<feature type="domain" description="Ras-associating" evidence="2">
    <location>
        <begin position="175"/>
        <end position="263"/>
    </location>
</feature>
<dbReference type="GO" id="GO:0005737">
    <property type="term" value="C:cytoplasm"/>
    <property type="evidence" value="ECO:0007669"/>
    <property type="project" value="TreeGrafter"/>
</dbReference>
<dbReference type="FunCoup" id="A0A3P8WUP2">
    <property type="interactions" value="902"/>
</dbReference>
<dbReference type="GO" id="GO:1901222">
    <property type="term" value="P:regulation of non-canonical NF-kappaB signal transduction"/>
    <property type="evidence" value="ECO:0007669"/>
    <property type="project" value="TreeGrafter"/>
</dbReference>
<dbReference type="STRING" id="244447.ENSCSEP00000030474"/>
<keyword evidence="4" id="KW-1185">Reference proteome</keyword>
<evidence type="ECO:0000259" key="2">
    <source>
        <dbReference type="PROSITE" id="PS50200"/>
    </source>
</evidence>
<dbReference type="Ensembl" id="ENSCSET00000030879.1">
    <property type="protein sequence ID" value="ENSCSEP00000030474.1"/>
    <property type="gene ID" value="ENSCSEG00000019507.1"/>
</dbReference>
<dbReference type="InterPro" id="IPR033614">
    <property type="entry name" value="RASSF1-6"/>
</dbReference>
<protein>
    <submittedName>
        <fullName evidence="3">Ras association domain family member 2a</fullName>
    </submittedName>
</protein>
<dbReference type="PROSITE" id="PS50200">
    <property type="entry name" value="RA"/>
    <property type="match status" value="1"/>
</dbReference>
<evidence type="ECO:0000313" key="4">
    <source>
        <dbReference type="Proteomes" id="UP000265120"/>
    </source>
</evidence>
<sequence>MDDMQDGVQIGENRFISKVTLLSYLKTYNLYYEGQNLQLRHREEEEELIVEGLLNIFWGLRRPIRLQMQDDHERIRPPPSSTSWHSGCNLDSQGSPNSTDGQTQQNPPTVEVTPPESQPEDNGVEEQQSDEESETSAQLLRTKSDAGILRRGQRRSPSDQRKIRRHRFSINGHFYNHKTAVFTPAYGSVTNVRINSCMRTPQVIRVLLNKFKIENSPDDFTLYLVHASGERVKLKRSDYPLVLRVMQGPCEQVCKVFLMEADLGEEVTYDVSVPPAFQLSSPLLVFPKVGGGVPLRGKEQGVAGQVPVLTSLQVLMPYVRLIKQDFVNKFMAT</sequence>
<reference evidence="3 4" key="1">
    <citation type="journal article" date="2014" name="Nat. Genet.">
        <title>Whole-genome sequence of a flatfish provides insights into ZW sex chromosome evolution and adaptation to a benthic lifestyle.</title>
        <authorList>
            <person name="Chen S."/>
            <person name="Zhang G."/>
            <person name="Shao C."/>
            <person name="Huang Q."/>
            <person name="Liu G."/>
            <person name="Zhang P."/>
            <person name="Song W."/>
            <person name="An N."/>
            <person name="Chalopin D."/>
            <person name="Volff J.N."/>
            <person name="Hong Y."/>
            <person name="Li Q."/>
            <person name="Sha Z."/>
            <person name="Zhou H."/>
            <person name="Xie M."/>
            <person name="Yu Q."/>
            <person name="Liu Y."/>
            <person name="Xiang H."/>
            <person name="Wang N."/>
            <person name="Wu K."/>
            <person name="Yang C."/>
            <person name="Zhou Q."/>
            <person name="Liao X."/>
            <person name="Yang L."/>
            <person name="Hu Q."/>
            <person name="Zhang J."/>
            <person name="Meng L."/>
            <person name="Jin L."/>
            <person name="Tian Y."/>
            <person name="Lian J."/>
            <person name="Yang J."/>
            <person name="Miao G."/>
            <person name="Liu S."/>
            <person name="Liang Z."/>
            <person name="Yan F."/>
            <person name="Li Y."/>
            <person name="Sun B."/>
            <person name="Zhang H."/>
            <person name="Zhang J."/>
            <person name="Zhu Y."/>
            <person name="Du M."/>
            <person name="Zhao Y."/>
            <person name="Schartl M."/>
            <person name="Tang Q."/>
            <person name="Wang J."/>
        </authorList>
    </citation>
    <scope>NUCLEOTIDE SEQUENCE</scope>
</reference>
<evidence type="ECO:0000313" key="3">
    <source>
        <dbReference type="Ensembl" id="ENSCSEP00000030474.1"/>
    </source>
</evidence>
<accession>A0A3P8WUP2</accession>
<dbReference type="InterPro" id="IPR000159">
    <property type="entry name" value="RA_dom"/>
</dbReference>
<evidence type="ECO:0000256" key="1">
    <source>
        <dbReference type="SAM" id="MobiDB-lite"/>
    </source>
</evidence>
<dbReference type="AlphaFoldDB" id="A0A3P8WUP2"/>
<dbReference type="SUPFAM" id="SSF54236">
    <property type="entry name" value="Ubiquitin-like"/>
    <property type="match status" value="1"/>
</dbReference>
<dbReference type="PANTHER" id="PTHR22738">
    <property type="entry name" value="RASSF"/>
    <property type="match status" value="1"/>
</dbReference>
<reference evidence="3" key="2">
    <citation type="submission" date="2025-08" db="UniProtKB">
        <authorList>
            <consortium name="Ensembl"/>
        </authorList>
    </citation>
    <scope>IDENTIFICATION</scope>
</reference>
<feature type="compositionally biased region" description="Polar residues" evidence="1">
    <location>
        <begin position="81"/>
        <end position="108"/>
    </location>
</feature>
<name>A0A3P8WUP2_CYNSE</name>
<dbReference type="GO" id="GO:0046330">
    <property type="term" value="P:positive regulation of JNK cascade"/>
    <property type="evidence" value="ECO:0007669"/>
    <property type="project" value="TreeGrafter"/>
</dbReference>
<dbReference type="Gene3D" id="3.10.20.90">
    <property type="entry name" value="Phosphatidylinositol 3-kinase Catalytic Subunit, Chain A, domain 1"/>
    <property type="match status" value="1"/>
</dbReference>